<evidence type="ECO:0000313" key="3">
    <source>
        <dbReference type="Proteomes" id="UP001175227"/>
    </source>
</evidence>
<feature type="signal peptide" evidence="1">
    <location>
        <begin position="1"/>
        <end position="18"/>
    </location>
</feature>
<dbReference type="AlphaFoldDB" id="A0AA39UPB7"/>
<gene>
    <name evidence="2" type="ORF">IW261DRAFT_96427</name>
</gene>
<dbReference type="PANTHER" id="PTHR34883:SF15">
    <property type="entry name" value="EXTRACELLULAR SERINE-RICH PROTEIN"/>
    <property type="match status" value="1"/>
</dbReference>
<reference evidence="2" key="1">
    <citation type="submission" date="2023-06" db="EMBL/GenBank/DDBJ databases">
        <authorList>
            <consortium name="Lawrence Berkeley National Laboratory"/>
            <person name="Ahrendt S."/>
            <person name="Sahu N."/>
            <person name="Indic B."/>
            <person name="Wong-Bajracharya J."/>
            <person name="Merenyi Z."/>
            <person name="Ke H.-M."/>
            <person name="Monk M."/>
            <person name="Kocsube S."/>
            <person name="Drula E."/>
            <person name="Lipzen A."/>
            <person name="Balint B."/>
            <person name="Henrissat B."/>
            <person name="Andreopoulos B."/>
            <person name="Martin F.M."/>
            <person name="Harder C.B."/>
            <person name="Rigling D."/>
            <person name="Ford K.L."/>
            <person name="Foster G.D."/>
            <person name="Pangilinan J."/>
            <person name="Papanicolaou A."/>
            <person name="Barry K."/>
            <person name="LaButti K."/>
            <person name="Viragh M."/>
            <person name="Koriabine M."/>
            <person name="Yan M."/>
            <person name="Riley R."/>
            <person name="Champramary S."/>
            <person name="Plett K.L."/>
            <person name="Tsai I.J."/>
            <person name="Slot J."/>
            <person name="Sipos G."/>
            <person name="Plett J."/>
            <person name="Nagy L.G."/>
            <person name="Grigoriev I.V."/>
        </authorList>
    </citation>
    <scope>NUCLEOTIDE SEQUENCE</scope>
    <source>
        <strain evidence="2">ICMP 16352</strain>
    </source>
</reference>
<evidence type="ECO:0000313" key="2">
    <source>
        <dbReference type="EMBL" id="KAK0491564.1"/>
    </source>
</evidence>
<dbReference type="InterPro" id="IPR008972">
    <property type="entry name" value="Cupredoxin"/>
</dbReference>
<proteinExistence type="predicted"/>
<accession>A0AA39UPB7</accession>
<dbReference type="Proteomes" id="UP001175227">
    <property type="component" value="Unassembled WGS sequence"/>
</dbReference>
<dbReference type="Gene3D" id="2.60.40.420">
    <property type="entry name" value="Cupredoxins - blue copper proteins"/>
    <property type="match status" value="1"/>
</dbReference>
<keyword evidence="1" id="KW-0732">Signal</keyword>
<organism evidence="2 3">
    <name type="scientific">Armillaria novae-zelandiae</name>
    <dbReference type="NCBI Taxonomy" id="153914"/>
    <lineage>
        <taxon>Eukaryota</taxon>
        <taxon>Fungi</taxon>
        <taxon>Dikarya</taxon>
        <taxon>Basidiomycota</taxon>
        <taxon>Agaricomycotina</taxon>
        <taxon>Agaricomycetes</taxon>
        <taxon>Agaricomycetidae</taxon>
        <taxon>Agaricales</taxon>
        <taxon>Marasmiineae</taxon>
        <taxon>Physalacriaceae</taxon>
        <taxon>Armillaria</taxon>
    </lineage>
</organism>
<protein>
    <submittedName>
        <fullName evidence="2">Uncharacterized protein</fullName>
    </submittedName>
</protein>
<dbReference type="EMBL" id="JAUEPR010000001">
    <property type="protein sequence ID" value="KAK0491564.1"/>
    <property type="molecule type" value="Genomic_DNA"/>
</dbReference>
<comment type="caution">
    <text evidence="2">The sequence shown here is derived from an EMBL/GenBank/DDBJ whole genome shotgun (WGS) entry which is preliminary data.</text>
</comment>
<sequence length="201" mass="21199">MKTSVILALFVAIPLASATNITVSVGKDETTGKKGFGFAPSYIYPNIGDLILFEFESGSHSVVESSFATPCTPNGGFDSQVQKVPDSTDLGAPGLPTIDYYVNSTDTLWFSDQAGDNCKQGAVFVVNPTLAQTAAQFKANAMANALPSNTTSIPHHNVSTSIQTPSGLGITAVICRSFCSDNCDKTCFYVDLSQKYPDGST</sequence>
<dbReference type="InterPro" id="IPR052953">
    <property type="entry name" value="Ser-rich/MCO-related"/>
</dbReference>
<keyword evidence="3" id="KW-1185">Reference proteome</keyword>
<dbReference type="PANTHER" id="PTHR34883">
    <property type="entry name" value="SERINE-RICH PROTEIN, PUTATIVE-RELATED-RELATED"/>
    <property type="match status" value="1"/>
</dbReference>
<feature type="chain" id="PRO_5041250687" evidence="1">
    <location>
        <begin position="19"/>
        <end position="201"/>
    </location>
</feature>
<dbReference type="SUPFAM" id="SSF49503">
    <property type="entry name" value="Cupredoxins"/>
    <property type="match status" value="1"/>
</dbReference>
<name>A0AA39UPB7_9AGAR</name>
<evidence type="ECO:0000256" key="1">
    <source>
        <dbReference type="SAM" id="SignalP"/>
    </source>
</evidence>